<feature type="compositionally biased region" description="Low complexity" evidence="1">
    <location>
        <begin position="54"/>
        <end position="72"/>
    </location>
</feature>
<protein>
    <submittedName>
        <fullName evidence="2">Uncharacterized protein</fullName>
    </submittedName>
</protein>
<evidence type="ECO:0000313" key="3">
    <source>
        <dbReference type="Proteomes" id="UP001404845"/>
    </source>
</evidence>
<reference evidence="2 3" key="1">
    <citation type="journal article" date="2023" name="PLoS ONE">
        <title>Complete genome assembly of Hawai'i environmental nontuberculous mycobacteria reveals unexpected co-isolation with methylobacteria.</title>
        <authorList>
            <person name="Hendrix J."/>
            <person name="Epperson L.E."/>
            <person name="Tong E.I."/>
            <person name="Chan Y.L."/>
            <person name="Hasan N.A."/>
            <person name="Dawrs S.N."/>
            <person name="Norton G.J."/>
            <person name="Virdi R."/>
            <person name="Crooks J.L."/>
            <person name="Chan E.D."/>
            <person name="Honda J.R."/>
            <person name="Strong M."/>
        </authorList>
    </citation>
    <scope>NUCLEOTIDE SEQUENCE [LARGE SCALE GENOMIC DNA]</scope>
    <source>
        <strain evidence="2 3">NJH_HI01</strain>
    </source>
</reference>
<dbReference type="EMBL" id="JAQYXL010000001">
    <property type="protein sequence ID" value="MEN3230629.1"/>
    <property type="molecule type" value="Genomic_DNA"/>
</dbReference>
<dbReference type="Proteomes" id="UP001404845">
    <property type="component" value="Unassembled WGS sequence"/>
</dbReference>
<feature type="compositionally biased region" description="Basic and acidic residues" evidence="1">
    <location>
        <begin position="1"/>
        <end position="13"/>
    </location>
</feature>
<evidence type="ECO:0000313" key="2">
    <source>
        <dbReference type="EMBL" id="MEN3230629.1"/>
    </source>
</evidence>
<comment type="caution">
    <text evidence="2">The sequence shown here is derived from an EMBL/GenBank/DDBJ whole genome shotgun (WGS) entry which is preliminary data.</text>
</comment>
<name>A0ABU9ZGS7_9HYPH</name>
<keyword evidence="3" id="KW-1185">Reference proteome</keyword>
<dbReference type="RefSeq" id="WP_246750927.1">
    <property type="nucleotide sequence ID" value="NZ_JACWCW010000112.1"/>
</dbReference>
<proteinExistence type="predicted"/>
<organism evidence="2 3">
    <name type="scientific">Methylorubrum rhodesianum</name>
    <dbReference type="NCBI Taxonomy" id="29427"/>
    <lineage>
        <taxon>Bacteria</taxon>
        <taxon>Pseudomonadati</taxon>
        <taxon>Pseudomonadota</taxon>
        <taxon>Alphaproteobacteria</taxon>
        <taxon>Hyphomicrobiales</taxon>
        <taxon>Methylobacteriaceae</taxon>
        <taxon>Methylorubrum</taxon>
    </lineage>
</organism>
<accession>A0ABU9ZGS7</accession>
<feature type="region of interest" description="Disordered" evidence="1">
    <location>
        <begin position="1"/>
        <end position="24"/>
    </location>
</feature>
<feature type="region of interest" description="Disordered" evidence="1">
    <location>
        <begin position="53"/>
        <end position="72"/>
    </location>
</feature>
<sequence length="72" mass="7798">MRDSRDRDARRDASQGQRHGRPEDVVVLVSDRRERAERLARGIALVLPCRVIEPGAGLPAGPSPSSSISPPT</sequence>
<gene>
    <name evidence="2" type="ORF">PUR21_23905</name>
</gene>
<evidence type="ECO:0000256" key="1">
    <source>
        <dbReference type="SAM" id="MobiDB-lite"/>
    </source>
</evidence>